<feature type="domain" description="K Homology" evidence="4">
    <location>
        <begin position="59"/>
        <end position="140"/>
    </location>
</feature>
<feature type="domain" description="K Homology" evidence="4">
    <location>
        <begin position="173"/>
        <end position="293"/>
    </location>
</feature>
<feature type="compositionally biased region" description="Basic and acidic residues" evidence="3">
    <location>
        <begin position="293"/>
        <end position="315"/>
    </location>
</feature>
<keyword evidence="6" id="KW-1185">Reference proteome</keyword>
<name>A0AAN8YIA7_SOLBU</name>
<evidence type="ECO:0000256" key="1">
    <source>
        <dbReference type="ARBA" id="ARBA00022737"/>
    </source>
</evidence>
<feature type="domain" description="K Homology" evidence="4">
    <location>
        <begin position="380"/>
        <end position="464"/>
    </location>
</feature>
<evidence type="ECO:0000313" key="6">
    <source>
        <dbReference type="Proteomes" id="UP001371456"/>
    </source>
</evidence>
<keyword evidence="1" id="KW-0677">Repeat</keyword>
<dbReference type="Pfam" id="PF00013">
    <property type="entry name" value="KH_1"/>
    <property type="match status" value="3"/>
</dbReference>
<dbReference type="PANTHER" id="PTHR10288">
    <property type="entry name" value="KH DOMAIN CONTAINING RNA BINDING PROTEIN"/>
    <property type="match status" value="1"/>
</dbReference>
<feature type="compositionally biased region" description="Polar residues" evidence="3">
    <location>
        <begin position="324"/>
        <end position="339"/>
    </location>
</feature>
<feature type="region of interest" description="Disordered" evidence="3">
    <location>
        <begin position="293"/>
        <end position="355"/>
    </location>
</feature>
<dbReference type="InterPro" id="IPR004087">
    <property type="entry name" value="KH_dom"/>
</dbReference>
<keyword evidence="2" id="KW-0694">RNA-binding</keyword>
<dbReference type="GO" id="GO:0003723">
    <property type="term" value="F:RNA binding"/>
    <property type="evidence" value="ECO:0007669"/>
    <property type="project" value="UniProtKB-UniRule"/>
</dbReference>
<gene>
    <name evidence="5" type="ORF">RDI58_008102</name>
</gene>
<sequence length="757" mass="83513">MDRSRSKRYYYDQDFESENLPRTKQRYNNPHHYAPTHHRRPVAGGGGGGRKMQDPALMVTTTYRILCHDVKAGGVIGKSGSIIKAIRQHTGAWVNVHELIPGDDERIIEISDTRRRDPDGRMPVFSPAQEALLMIHERILDSDSGGGGGGGGGYSGGMDVEEEFRMRGVSGNNRAVTRLVVTRMHVGCLLGKGGKIIEQMRIETKTHIRILPRDHSLPRCVSMSEEIVQGSGVMEGWRYLFLGCTKATSATFIITQENFRGPGYVITGACIQKVVGEINAVKKAVEIISSRLRESQHRDRGHFPGRPHSPERFVPPDDEFIPHMNSTARRTSENGSAFGSRQPAGMSGGRSNNYSSSSSGYAIESGIAPNNDNGQVMYVEDLVFRILCPVDKVDTVAGESDGIIELLQNEIGVDVKILNPVASSDEQVIIISSDEVLPLLFLVQVSGPDDELFPAQEALLHIQTRIVDLVPEKENVITTRLVVQTDEVECLGGRDGLLSDMQKITGATVKILPKEELPPCVSRTDEVIQIVGEIKAAREALVEVTSRLRSFTYREFFQKDIPSPAIPASSPARSTIGADKNSFNNTSPSQQNYSVNDVPTSIYQNTPAKPIAQPVKETGASASEIAKQNESERREDIPSGLNRMHVTLVTRSILEVVIPPHAAPKLITKSRNKLAQISELSGANVKLIEDRPEVTDKIIQISGTPEQAERAQSLLQGFILSSKYLHSLPRRWPLKRCDKFVWQVMLQAWRCLAIFPS</sequence>
<dbReference type="Gene3D" id="3.30.1370.10">
    <property type="entry name" value="K Homology domain, type 1"/>
    <property type="match status" value="3"/>
</dbReference>
<protein>
    <recommendedName>
        <fullName evidence="4">K Homology domain-containing protein</fullName>
    </recommendedName>
</protein>
<organism evidence="5 6">
    <name type="scientific">Solanum bulbocastanum</name>
    <name type="common">Wild potato</name>
    <dbReference type="NCBI Taxonomy" id="147425"/>
    <lineage>
        <taxon>Eukaryota</taxon>
        <taxon>Viridiplantae</taxon>
        <taxon>Streptophyta</taxon>
        <taxon>Embryophyta</taxon>
        <taxon>Tracheophyta</taxon>
        <taxon>Spermatophyta</taxon>
        <taxon>Magnoliopsida</taxon>
        <taxon>eudicotyledons</taxon>
        <taxon>Gunneridae</taxon>
        <taxon>Pentapetalae</taxon>
        <taxon>asterids</taxon>
        <taxon>lamiids</taxon>
        <taxon>Solanales</taxon>
        <taxon>Solanaceae</taxon>
        <taxon>Solanoideae</taxon>
        <taxon>Solaneae</taxon>
        <taxon>Solanum</taxon>
    </lineage>
</organism>
<dbReference type="PROSITE" id="PS50084">
    <property type="entry name" value="KH_TYPE_1"/>
    <property type="match status" value="3"/>
</dbReference>
<feature type="compositionally biased region" description="Basic and acidic residues" evidence="3">
    <location>
        <begin position="627"/>
        <end position="636"/>
    </location>
</feature>
<evidence type="ECO:0000256" key="3">
    <source>
        <dbReference type="SAM" id="MobiDB-lite"/>
    </source>
</evidence>
<evidence type="ECO:0000259" key="4">
    <source>
        <dbReference type="SMART" id="SM00322"/>
    </source>
</evidence>
<proteinExistence type="predicted"/>
<dbReference type="InterPro" id="IPR036612">
    <property type="entry name" value="KH_dom_type_1_sf"/>
</dbReference>
<feature type="region of interest" description="Disordered" evidence="3">
    <location>
        <begin position="19"/>
        <end position="51"/>
    </location>
</feature>
<evidence type="ECO:0000256" key="2">
    <source>
        <dbReference type="PROSITE-ProRule" id="PRU00117"/>
    </source>
</evidence>
<feature type="region of interest" description="Disordered" evidence="3">
    <location>
        <begin position="612"/>
        <end position="636"/>
    </location>
</feature>
<dbReference type="SMART" id="SM00322">
    <property type="entry name" value="KH"/>
    <property type="match status" value="5"/>
</dbReference>
<dbReference type="SUPFAM" id="SSF54791">
    <property type="entry name" value="Eukaryotic type KH-domain (KH-domain type I)"/>
    <property type="match status" value="5"/>
</dbReference>
<dbReference type="Gene3D" id="3.30.310.210">
    <property type="match status" value="1"/>
</dbReference>
<dbReference type="InterPro" id="IPR004088">
    <property type="entry name" value="KH_dom_type_1"/>
</dbReference>
<comment type="caution">
    <text evidence="5">The sequence shown here is derived from an EMBL/GenBank/DDBJ whole genome shotgun (WGS) entry which is preliminary data.</text>
</comment>
<feature type="region of interest" description="Disordered" evidence="3">
    <location>
        <begin position="564"/>
        <end position="594"/>
    </location>
</feature>
<dbReference type="Proteomes" id="UP001371456">
    <property type="component" value="Unassembled WGS sequence"/>
</dbReference>
<evidence type="ECO:0000313" key="5">
    <source>
        <dbReference type="EMBL" id="KAK6794649.1"/>
    </source>
</evidence>
<dbReference type="CDD" id="cd22460">
    <property type="entry name" value="KH-I_PEPPER_rpt2_like"/>
    <property type="match status" value="2"/>
</dbReference>
<dbReference type="AlphaFoldDB" id="A0AAN8YIA7"/>
<dbReference type="CDD" id="cd22459">
    <property type="entry name" value="KH-I_PEPPER_rpt1_like"/>
    <property type="match status" value="2"/>
</dbReference>
<feature type="domain" description="K Homology" evidence="4">
    <location>
        <begin position="475"/>
        <end position="549"/>
    </location>
</feature>
<accession>A0AAN8YIA7</accession>
<feature type="domain" description="K Homology" evidence="4">
    <location>
        <begin position="650"/>
        <end position="720"/>
    </location>
</feature>
<reference evidence="5 6" key="1">
    <citation type="submission" date="2024-02" db="EMBL/GenBank/DDBJ databases">
        <title>de novo genome assembly of Solanum bulbocastanum strain 11H21.</title>
        <authorList>
            <person name="Hosaka A.J."/>
        </authorList>
    </citation>
    <scope>NUCLEOTIDE SEQUENCE [LARGE SCALE GENOMIC DNA]</scope>
    <source>
        <tissue evidence="5">Young leaves</tissue>
    </source>
</reference>
<dbReference type="EMBL" id="JBANQN010000003">
    <property type="protein sequence ID" value="KAK6794649.1"/>
    <property type="molecule type" value="Genomic_DNA"/>
</dbReference>
<feature type="compositionally biased region" description="Polar residues" evidence="3">
    <location>
        <begin position="581"/>
        <end position="594"/>
    </location>
</feature>